<dbReference type="EMBL" id="CP051006">
    <property type="protein sequence ID" value="QNT96782.1"/>
    <property type="molecule type" value="Genomic_DNA"/>
</dbReference>
<proteinExistence type="predicted"/>
<evidence type="ECO:0000313" key="4">
    <source>
        <dbReference type="Proteomes" id="UP000516422"/>
    </source>
</evidence>
<dbReference type="NCBIfam" id="TIGR01760">
    <property type="entry name" value="tape_meas_TP901"/>
    <property type="match status" value="1"/>
</dbReference>
<sequence length="1356" mass="139670">MSANVVEILVTAKDLASPTMARVNAQVERSSKAMAVFHKTAMLGAAGLVAIGAESVKMASKFDASMAQLHTQAGVSKDKIAGLKQGVLDLAGKVGQDPDSLAESLYHVESNFESMGISSSKALKLTETAAKGATVGHADLVDVTNALTAAVASGIPGVQNMDKAMGVLNATVGVGDMKMQDLANAFGSGMVATVKGFGLSITDVGAALAVFGDNNIRGSLAGNQLRMSVMALAHPVATAGDALTRLGLQQDTLSKDMQKGGLKLALEDLVGHMKKAGISSKEQGDIITQAFGRKAGAGLNVLVSQMDRLESKYPALAEGANKFGDAWAGTTKTFAFQMKALQASFDALMITLGNKLIPPLQSFVSLMLAHKSATVGVVAALGGLLAATVAVSAAMKAAAAAQLLWAAGAKGVAALTTVFEAVALKAMYMKEAFVAAGGGVAGLKAAFAELSMLGKATVITAGLAAVVAGVMMLSQVGKRTPPDVDRMTTAIGKLGSTGQVTGEALRIFGKGMGDLAYDVDRLAGKSQGMDAFNDAMNWFFTAGTHKSNSFNMAKEDIDALDKSLASLVSGGKAQLAAAALSKIEDAYAKKGGDPKKLVGELDDYKAALASSSLQQELTAKSMGLFGNAAVATQKALDSENQSAQGLEQSIMALNQVHRGAFDAETAFYQAVSDASKAVKENGKTLSVTSDAGRKNRAVLSDLAAKTEDYVDKLAKQHFAADQVDKVYQKGRKNLIDTAMAMGDTRQAAEKLADTLLKAPEAQKLKLQVDDKQATADLNAFNAAVKKSPGAKSVTLTTLSKTAEQVLEAFGYKVQHLKGGSVKVTAATGGALSGIRSVAGAIASLHDKSVTLTTKHVSMFYSSGSADSGGIPVAHRNYAAGGQIRSYADGGDVQHIPDGGYIQGPGSGTSDSILALMGSGAVARVSNTEYVIKAAAVQKYGTHMLDAINEGRLPVAGFAKGGKVKLTEAQKQAIQAQKDARKELSGELGISTFGRMAGYQRTPLDRGLATPSDLNALVSSLNDAASKIKAAFSGKTETSLLKHLSSVGRALINHERALAKVTASLGTAKDKLNSLKDSASQLSDSVKSSLISSANVTKSASGADGGTVTLGTIRTAMSVSRDKVVAFANALKQLKAKGYSKTIIQQVAEAGIDGGGLETAGALLEASASEVSSINSTQSQIENAAGSAGKTTASSVYDAAIKAQTQIVKTLTAEQSKLQKSMDKLAASMEKLISKALKGKAVGGIVGAAANGGLRSNLTWVGEQGPELLDLPAGSRVWSQPDSQRMVQTPWASMLNTPHRAAAAPAVAPASSEPQRIVLEIRAGDSGRYTEFLVSELRKAVKNRGSIEATFAPPRGR</sequence>
<feature type="transmembrane region" description="Helical" evidence="1">
    <location>
        <begin position="373"/>
        <end position="391"/>
    </location>
</feature>
<dbReference type="KEGG" id="sgf:HEP81_06547"/>
<dbReference type="GeneID" id="91466075"/>
<reference evidence="3 4" key="1">
    <citation type="submission" date="2020-04" db="EMBL/GenBank/DDBJ databases">
        <title>Characterization and engineering of Streptomyces griseofuscus DSM40191 as a potential heterologous host for expression of BGCs.</title>
        <authorList>
            <person name="Gren T."/>
            <person name="Whitford C.M."/>
            <person name="Mohite O.S."/>
            <person name="Joergensen T.S."/>
            <person name="Nielsen J.B."/>
            <person name="Lee S.Y."/>
            <person name="Weber T."/>
        </authorList>
    </citation>
    <scope>NUCLEOTIDE SEQUENCE [LARGE SCALE GENOMIC DNA]</scope>
    <source>
        <strain evidence="3 4">DSM 40191</strain>
    </source>
</reference>
<evidence type="ECO:0000313" key="3">
    <source>
        <dbReference type="EMBL" id="QNT96782.1"/>
    </source>
</evidence>
<gene>
    <name evidence="3" type="ORF">HEP81_06547</name>
</gene>
<dbReference type="InterPro" id="IPR010090">
    <property type="entry name" value="Phage_tape_meas"/>
</dbReference>
<dbReference type="RefSeq" id="WP_078967517.1">
    <property type="nucleotide sequence ID" value="NZ_CP051006.1"/>
</dbReference>
<keyword evidence="1" id="KW-0812">Transmembrane</keyword>
<keyword evidence="1" id="KW-1133">Transmembrane helix</keyword>
<name>A0A7H1Q902_9ACTN</name>
<organism evidence="3 4">
    <name type="scientific">Streptomyces griseofuscus</name>
    <dbReference type="NCBI Taxonomy" id="146922"/>
    <lineage>
        <taxon>Bacteria</taxon>
        <taxon>Bacillati</taxon>
        <taxon>Actinomycetota</taxon>
        <taxon>Actinomycetes</taxon>
        <taxon>Kitasatosporales</taxon>
        <taxon>Streptomycetaceae</taxon>
        <taxon>Streptomyces</taxon>
    </lineage>
</organism>
<feature type="transmembrane region" description="Helical" evidence="1">
    <location>
        <begin position="403"/>
        <end position="426"/>
    </location>
</feature>
<keyword evidence="1" id="KW-0472">Membrane</keyword>
<accession>A0A7H1Q902</accession>
<dbReference type="Pfam" id="PF10145">
    <property type="entry name" value="PhageMin_Tail"/>
    <property type="match status" value="1"/>
</dbReference>
<dbReference type="Proteomes" id="UP000516422">
    <property type="component" value="Chromosome"/>
</dbReference>
<feature type="domain" description="Phage tail tape measure protein" evidence="2">
    <location>
        <begin position="92"/>
        <end position="292"/>
    </location>
</feature>
<evidence type="ECO:0000259" key="2">
    <source>
        <dbReference type="Pfam" id="PF10145"/>
    </source>
</evidence>
<evidence type="ECO:0000256" key="1">
    <source>
        <dbReference type="SAM" id="Phobius"/>
    </source>
</evidence>
<protein>
    <submittedName>
        <fullName evidence="3">Phage-related minor tail protein</fullName>
    </submittedName>
</protein>